<evidence type="ECO:0000256" key="4">
    <source>
        <dbReference type="ARBA" id="ARBA00023163"/>
    </source>
</evidence>
<feature type="domain" description="Response regulatory" evidence="7">
    <location>
        <begin position="3"/>
        <end position="116"/>
    </location>
</feature>
<dbReference type="CDD" id="cd17535">
    <property type="entry name" value="REC_NarL-like"/>
    <property type="match status" value="1"/>
</dbReference>
<keyword evidence="9" id="KW-1185">Reference proteome</keyword>
<accession>A0ABU8Y698</accession>
<protein>
    <submittedName>
        <fullName evidence="8">Response regulator transcription factor</fullName>
    </submittedName>
</protein>
<feature type="modified residue" description="4-aspartylphosphate" evidence="5">
    <location>
        <position position="54"/>
    </location>
</feature>
<name>A0ABU8Y698_9MICO</name>
<dbReference type="Pfam" id="PF00196">
    <property type="entry name" value="GerE"/>
    <property type="match status" value="1"/>
</dbReference>
<dbReference type="RefSeq" id="WP_123312320.1">
    <property type="nucleotide sequence ID" value="NZ_JBBKAP010000069.1"/>
</dbReference>
<dbReference type="InterPro" id="IPR001789">
    <property type="entry name" value="Sig_transdc_resp-reg_receiver"/>
</dbReference>
<evidence type="ECO:0000259" key="7">
    <source>
        <dbReference type="PROSITE" id="PS50110"/>
    </source>
</evidence>
<evidence type="ECO:0000313" key="8">
    <source>
        <dbReference type="EMBL" id="MEK0170338.1"/>
    </source>
</evidence>
<dbReference type="PANTHER" id="PTHR43214:SF24">
    <property type="entry name" value="TRANSCRIPTIONAL REGULATORY PROTEIN NARL-RELATED"/>
    <property type="match status" value="1"/>
</dbReference>
<dbReference type="InterPro" id="IPR011006">
    <property type="entry name" value="CheY-like_superfamily"/>
</dbReference>
<keyword evidence="2" id="KW-0805">Transcription regulation</keyword>
<dbReference type="InterPro" id="IPR058245">
    <property type="entry name" value="NreC/VraR/RcsB-like_REC"/>
</dbReference>
<dbReference type="PRINTS" id="PR00038">
    <property type="entry name" value="HTHLUXR"/>
</dbReference>
<evidence type="ECO:0000313" key="9">
    <source>
        <dbReference type="Proteomes" id="UP001370299"/>
    </source>
</evidence>
<proteinExistence type="predicted"/>
<evidence type="ECO:0000256" key="5">
    <source>
        <dbReference type="PROSITE-ProRule" id="PRU00169"/>
    </source>
</evidence>
<dbReference type="CDD" id="cd06170">
    <property type="entry name" value="LuxR_C_like"/>
    <property type="match status" value="1"/>
</dbReference>
<evidence type="ECO:0000256" key="2">
    <source>
        <dbReference type="ARBA" id="ARBA00023015"/>
    </source>
</evidence>
<dbReference type="Pfam" id="PF00072">
    <property type="entry name" value="Response_reg"/>
    <property type="match status" value="1"/>
</dbReference>
<evidence type="ECO:0000256" key="3">
    <source>
        <dbReference type="ARBA" id="ARBA00023125"/>
    </source>
</evidence>
<dbReference type="PROSITE" id="PS50110">
    <property type="entry name" value="RESPONSE_REGULATORY"/>
    <property type="match status" value="1"/>
</dbReference>
<dbReference type="SUPFAM" id="SSF46894">
    <property type="entry name" value="C-terminal effector domain of the bipartite response regulators"/>
    <property type="match status" value="1"/>
</dbReference>
<dbReference type="SMART" id="SM00421">
    <property type="entry name" value="HTH_LUXR"/>
    <property type="match status" value="1"/>
</dbReference>
<keyword evidence="4" id="KW-0804">Transcription</keyword>
<evidence type="ECO:0000259" key="6">
    <source>
        <dbReference type="PROSITE" id="PS50043"/>
    </source>
</evidence>
<dbReference type="SUPFAM" id="SSF52172">
    <property type="entry name" value="CheY-like"/>
    <property type="match status" value="1"/>
</dbReference>
<dbReference type="PANTHER" id="PTHR43214">
    <property type="entry name" value="TWO-COMPONENT RESPONSE REGULATOR"/>
    <property type="match status" value="1"/>
</dbReference>
<evidence type="ECO:0000256" key="1">
    <source>
        <dbReference type="ARBA" id="ARBA00022553"/>
    </source>
</evidence>
<dbReference type="PROSITE" id="PS50043">
    <property type="entry name" value="HTH_LUXR_2"/>
    <property type="match status" value="1"/>
</dbReference>
<dbReference type="InterPro" id="IPR016032">
    <property type="entry name" value="Sig_transdc_resp-reg_C-effctor"/>
</dbReference>
<sequence length="204" mass="21265">MIRVVLVDDHPMLRTGVAAVLGTYPGIEVVGSTGDPDAVVSLVEATSADVVVLDLGLGSRNGGDLLPELVQRTRVLVFTATGTDVAIMRALDAGATGYLLKDASADELSAGITAAATGTAVYAAAVAERMLDRGRRPDETLTPRELDVLELLGEGLTNRVIAERLFMSESTVKTHLIRVFAKLGVDGRAGAVAEATRRGIIALT</sequence>
<comment type="caution">
    <text evidence="8">The sequence shown here is derived from an EMBL/GenBank/DDBJ whole genome shotgun (WGS) entry which is preliminary data.</text>
</comment>
<keyword evidence="3" id="KW-0238">DNA-binding</keyword>
<organism evidence="8 9">
    <name type="scientific">Curtobacterium citreum</name>
    <dbReference type="NCBI Taxonomy" id="2036"/>
    <lineage>
        <taxon>Bacteria</taxon>
        <taxon>Bacillati</taxon>
        <taxon>Actinomycetota</taxon>
        <taxon>Actinomycetes</taxon>
        <taxon>Micrococcales</taxon>
        <taxon>Microbacteriaceae</taxon>
        <taxon>Curtobacterium</taxon>
    </lineage>
</organism>
<dbReference type="EMBL" id="JBBLYY010000017">
    <property type="protein sequence ID" value="MEK0170338.1"/>
    <property type="molecule type" value="Genomic_DNA"/>
</dbReference>
<dbReference type="InterPro" id="IPR039420">
    <property type="entry name" value="WalR-like"/>
</dbReference>
<dbReference type="Gene3D" id="3.40.50.2300">
    <property type="match status" value="1"/>
</dbReference>
<dbReference type="PROSITE" id="PS00622">
    <property type="entry name" value="HTH_LUXR_1"/>
    <property type="match status" value="1"/>
</dbReference>
<dbReference type="SMART" id="SM00448">
    <property type="entry name" value="REC"/>
    <property type="match status" value="1"/>
</dbReference>
<dbReference type="InterPro" id="IPR000792">
    <property type="entry name" value="Tscrpt_reg_LuxR_C"/>
</dbReference>
<feature type="domain" description="HTH luxR-type" evidence="6">
    <location>
        <begin position="134"/>
        <end position="199"/>
    </location>
</feature>
<gene>
    <name evidence="8" type="ORF">WMN62_02545</name>
</gene>
<keyword evidence="1 5" id="KW-0597">Phosphoprotein</keyword>
<reference evidence="8 9" key="1">
    <citation type="submission" date="2024-03" db="EMBL/GenBank/DDBJ databases">
        <title>Whole genomes of four grape xylem sap localized bacterial endophytes.</title>
        <authorList>
            <person name="Kumar G."/>
            <person name="Savka M.A."/>
        </authorList>
    </citation>
    <scope>NUCLEOTIDE SEQUENCE [LARGE SCALE GENOMIC DNA]</scope>
    <source>
        <strain evidence="8 9">RIT_GXS8</strain>
    </source>
</reference>
<dbReference type="Proteomes" id="UP001370299">
    <property type="component" value="Unassembled WGS sequence"/>
</dbReference>